<dbReference type="GO" id="GO:0000976">
    <property type="term" value="F:transcription cis-regulatory region binding"/>
    <property type="evidence" value="ECO:0007669"/>
    <property type="project" value="TreeGrafter"/>
</dbReference>
<dbReference type="EMBL" id="VTES01000003">
    <property type="protein sequence ID" value="TYS63854.1"/>
    <property type="molecule type" value="Genomic_DNA"/>
</dbReference>
<evidence type="ECO:0000256" key="2">
    <source>
        <dbReference type="ARBA" id="ARBA00023125"/>
    </source>
</evidence>
<accession>A0A5D4SNF6</accession>
<gene>
    <name evidence="5" type="ORF">FZD47_10090</name>
</gene>
<dbReference type="AlphaFoldDB" id="A0A5D4SNF6"/>
<evidence type="ECO:0000259" key="4">
    <source>
        <dbReference type="PROSITE" id="PS50932"/>
    </source>
</evidence>
<keyword evidence="2" id="KW-0238">DNA-binding</keyword>
<feature type="domain" description="HTH lacI-type" evidence="4">
    <location>
        <begin position="7"/>
        <end position="61"/>
    </location>
</feature>
<dbReference type="SUPFAM" id="SSF47413">
    <property type="entry name" value="lambda repressor-like DNA-binding domains"/>
    <property type="match status" value="1"/>
</dbReference>
<proteinExistence type="predicted"/>
<dbReference type="SUPFAM" id="SSF53822">
    <property type="entry name" value="Periplasmic binding protein-like I"/>
    <property type="match status" value="1"/>
</dbReference>
<dbReference type="InterPro" id="IPR000843">
    <property type="entry name" value="HTH_LacI"/>
</dbReference>
<dbReference type="PROSITE" id="PS50932">
    <property type="entry name" value="HTH_LACI_2"/>
    <property type="match status" value="1"/>
</dbReference>
<evidence type="ECO:0000256" key="1">
    <source>
        <dbReference type="ARBA" id="ARBA00023015"/>
    </source>
</evidence>
<protein>
    <submittedName>
        <fullName evidence="5">LacI family transcriptional regulator</fullName>
    </submittedName>
</protein>
<dbReference type="PANTHER" id="PTHR30146">
    <property type="entry name" value="LACI-RELATED TRANSCRIPTIONAL REPRESSOR"/>
    <property type="match status" value="1"/>
</dbReference>
<dbReference type="Proteomes" id="UP000323732">
    <property type="component" value="Unassembled WGS sequence"/>
</dbReference>
<organism evidence="5 6">
    <name type="scientific">Bacillus infantis</name>
    <dbReference type="NCBI Taxonomy" id="324767"/>
    <lineage>
        <taxon>Bacteria</taxon>
        <taxon>Bacillati</taxon>
        <taxon>Bacillota</taxon>
        <taxon>Bacilli</taxon>
        <taxon>Bacillales</taxon>
        <taxon>Bacillaceae</taxon>
        <taxon>Bacillus</taxon>
    </lineage>
</organism>
<dbReference type="InterPro" id="IPR010982">
    <property type="entry name" value="Lambda_DNA-bd_dom_sf"/>
</dbReference>
<dbReference type="PANTHER" id="PTHR30146:SF149">
    <property type="entry name" value="HTH-TYPE TRANSCRIPTIONAL REGULATOR EBGR"/>
    <property type="match status" value="1"/>
</dbReference>
<sequence>MKVIMKLTIKDIAKMAGVSVATVSRVINKSKPVNDEIREKVEKVIRETQFRPNALARGLISKSTNLIGVIFPQINYTSAELINGIEDVANRNGYNIILSNTRLDPEMELKSLEIFKEKQVDGIILSAIHTTEQHVDWIKANKIPIVVVGQKVTGQNITWVDVDNYTPITEMVRYLVRCGHEKIGMIHGPLHDQSAGYSRYKGFIDEMKRLGLPVNQDFIAESNFSSGEGYEAMVTLLRKRDLPTAILCASDTIAIGAKNCAEDQGYRVPDDISIAGFDDIELATLVRPQLTTVRVDFEAMGSKAMEALLQNIGQPGTAPQEHYIDYRLSLRDSVKKMMQADREL</sequence>
<dbReference type="CDD" id="cd01392">
    <property type="entry name" value="HTH_LacI"/>
    <property type="match status" value="1"/>
</dbReference>
<dbReference type="Pfam" id="PF00356">
    <property type="entry name" value="LacI"/>
    <property type="match status" value="1"/>
</dbReference>
<evidence type="ECO:0000256" key="3">
    <source>
        <dbReference type="ARBA" id="ARBA00023163"/>
    </source>
</evidence>
<dbReference type="SMART" id="SM00354">
    <property type="entry name" value="HTH_LACI"/>
    <property type="match status" value="1"/>
</dbReference>
<dbReference type="Gene3D" id="1.10.260.40">
    <property type="entry name" value="lambda repressor-like DNA-binding domains"/>
    <property type="match status" value="1"/>
</dbReference>
<dbReference type="InterPro" id="IPR046335">
    <property type="entry name" value="LacI/GalR-like_sensor"/>
</dbReference>
<reference evidence="5 6" key="1">
    <citation type="submission" date="2019-08" db="EMBL/GenBank/DDBJ databases">
        <title>Bacillus genomes from the desert of Cuatro Cienegas, Coahuila.</title>
        <authorList>
            <person name="Olmedo-Alvarez G."/>
        </authorList>
    </citation>
    <scope>NUCLEOTIDE SEQUENCE [LARGE SCALE GENOMIC DNA]</scope>
    <source>
        <strain evidence="5 6">CH37_1T</strain>
    </source>
</reference>
<dbReference type="PRINTS" id="PR00036">
    <property type="entry name" value="HTHLACI"/>
</dbReference>
<dbReference type="PROSITE" id="PS00356">
    <property type="entry name" value="HTH_LACI_1"/>
    <property type="match status" value="1"/>
</dbReference>
<keyword evidence="1" id="KW-0805">Transcription regulation</keyword>
<dbReference type="InterPro" id="IPR028082">
    <property type="entry name" value="Peripla_BP_I"/>
</dbReference>
<evidence type="ECO:0000313" key="6">
    <source>
        <dbReference type="Proteomes" id="UP000323732"/>
    </source>
</evidence>
<dbReference type="Pfam" id="PF13377">
    <property type="entry name" value="Peripla_BP_3"/>
    <property type="match status" value="1"/>
</dbReference>
<keyword evidence="3" id="KW-0804">Transcription</keyword>
<dbReference type="Gene3D" id="3.40.50.2300">
    <property type="match status" value="2"/>
</dbReference>
<comment type="caution">
    <text evidence="5">The sequence shown here is derived from an EMBL/GenBank/DDBJ whole genome shotgun (WGS) entry which is preliminary data.</text>
</comment>
<name>A0A5D4SNF6_9BACI</name>
<dbReference type="GO" id="GO:0003700">
    <property type="term" value="F:DNA-binding transcription factor activity"/>
    <property type="evidence" value="ECO:0007669"/>
    <property type="project" value="TreeGrafter"/>
</dbReference>
<evidence type="ECO:0000313" key="5">
    <source>
        <dbReference type="EMBL" id="TYS63854.1"/>
    </source>
</evidence>